<evidence type="ECO:0000313" key="2">
    <source>
        <dbReference type="Proteomes" id="UP001143856"/>
    </source>
</evidence>
<organism evidence="1 2">
    <name type="scientific">Xylaria curta</name>
    <dbReference type="NCBI Taxonomy" id="42375"/>
    <lineage>
        <taxon>Eukaryota</taxon>
        <taxon>Fungi</taxon>
        <taxon>Dikarya</taxon>
        <taxon>Ascomycota</taxon>
        <taxon>Pezizomycotina</taxon>
        <taxon>Sordariomycetes</taxon>
        <taxon>Xylariomycetidae</taxon>
        <taxon>Xylariales</taxon>
        <taxon>Xylariaceae</taxon>
        <taxon>Xylaria</taxon>
    </lineage>
</organism>
<sequence>MDVYNDARCPVYASFFGVMGCAASIIFTVIGASYGTAKSAGAIFSSGIIRPDRLMQNTYIHPSFLSDIRASSLVLIRDMALPTGRGPRPPPEENPTTNPAVLDYARSWRKSCPSTA</sequence>
<keyword evidence="2" id="KW-1185">Reference proteome</keyword>
<dbReference type="EMBL" id="JAPDGR010002045">
    <property type="protein sequence ID" value="KAJ2977967.1"/>
    <property type="molecule type" value="Genomic_DNA"/>
</dbReference>
<proteinExistence type="predicted"/>
<protein>
    <submittedName>
        <fullName evidence="1">Uncharacterized protein</fullName>
    </submittedName>
</protein>
<dbReference type="Proteomes" id="UP001143856">
    <property type="component" value="Unassembled WGS sequence"/>
</dbReference>
<comment type="caution">
    <text evidence="1">The sequence shown here is derived from an EMBL/GenBank/DDBJ whole genome shotgun (WGS) entry which is preliminary data.</text>
</comment>
<name>A0ACC1NFA8_9PEZI</name>
<reference evidence="1" key="1">
    <citation type="submission" date="2022-10" db="EMBL/GenBank/DDBJ databases">
        <title>Genome Sequence of Xylaria curta.</title>
        <authorList>
            <person name="Buettner E."/>
        </authorList>
    </citation>
    <scope>NUCLEOTIDE SEQUENCE</scope>
    <source>
        <strain evidence="1">Babe10</strain>
    </source>
</reference>
<gene>
    <name evidence="1" type="ORF">NUW58_g7644</name>
</gene>
<evidence type="ECO:0000313" key="1">
    <source>
        <dbReference type="EMBL" id="KAJ2977967.1"/>
    </source>
</evidence>
<accession>A0ACC1NFA8</accession>